<organism evidence="1 2">
    <name type="scientific">Cricetulus griseus</name>
    <name type="common">Chinese hamster</name>
    <name type="synonym">Cricetulus barabensis griseus</name>
    <dbReference type="NCBI Taxonomy" id="10029"/>
    <lineage>
        <taxon>Eukaryota</taxon>
        <taxon>Metazoa</taxon>
        <taxon>Chordata</taxon>
        <taxon>Craniata</taxon>
        <taxon>Vertebrata</taxon>
        <taxon>Euteleostomi</taxon>
        <taxon>Mammalia</taxon>
        <taxon>Eutheria</taxon>
        <taxon>Euarchontoglires</taxon>
        <taxon>Glires</taxon>
        <taxon>Rodentia</taxon>
        <taxon>Myomorpha</taxon>
        <taxon>Muroidea</taxon>
        <taxon>Cricetidae</taxon>
        <taxon>Cricetinae</taxon>
        <taxon>Cricetulus</taxon>
    </lineage>
</organism>
<dbReference type="EMBL" id="JH000004">
    <property type="protein sequence ID" value="EGV94091.1"/>
    <property type="molecule type" value="Genomic_DNA"/>
</dbReference>
<dbReference type="InParanoid" id="G3GRU7"/>
<protein>
    <submittedName>
        <fullName evidence="1">Uncharacterized protein</fullName>
    </submittedName>
</protein>
<proteinExistence type="predicted"/>
<name>G3GRU7_CRIGR</name>
<evidence type="ECO:0000313" key="2">
    <source>
        <dbReference type="Proteomes" id="UP000001075"/>
    </source>
</evidence>
<sequence length="61" mass="6634">MDNGPPPQSCVTPPGTTCLLKLPHEICLHLVLAKRSRSNQPWVVAHAFNPSTQETEEVGSL</sequence>
<gene>
    <name evidence="1" type="ORF">I79_000241</name>
</gene>
<accession>G3GRU7</accession>
<evidence type="ECO:0000313" key="1">
    <source>
        <dbReference type="EMBL" id="EGV94091.1"/>
    </source>
</evidence>
<reference evidence="2" key="1">
    <citation type="journal article" date="2011" name="Nat. Biotechnol.">
        <title>The genomic sequence of the Chinese hamster ovary (CHO)-K1 cell line.</title>
        <authorList>
            <person name="Xu X."/>
            <person name="Nagarajan H."/>
            <person name="Lewis N.E."/>
            <person name="Pan S."/>
            <person name="Cai Z."/>
            <person name="Liu X."/>
            <person name="Chen W."/>
            <person name="Xie M."/>
            <person name="Wang W."/>
            <person name="Hammond S."/>
            <person name="Andersen M.R."/>
            <person name="Neff N."/>
            <person name="Passarelli B."/>
            <person name="Koh W."/>
            <person name="Fan H.C."/>
            <person name="Wang J."/>
            <person name="Gui Y."/>
            <person name="Lee K.H."/>
            <person name="Betenbaugh M.J."/>
            <person name="Quake S.R."/>
            <person name="Famili I."/>
            <person name="Palsson B.O."/>
            <person name="Wang J."/>
        </authorList>
    </citation>
    <scope>NUCLEOTIDE SEQUENCE [LARGE SCALE GENOMIC DNA]</scope>
    <source>
        <strain evidence="2">CHO K1 cell line</strain>
    </source>
</reference>
<dbReference type="Proteomes" id="UP000001075">
    <property type="component" value="Unassembled WGS sequence"/>
</dbReference>
<dbReference type="GlyGen" id="G3GRU7">
    <property type="glycosylation" value="1 site"/>
</dbReference>
<dbReference type="AlphaFoldDB" id="G3GRU7"/>